<evidence type="ECO:0000313" key="3">
    <source>
        <dbReference type="Proteomes" id="UP000637239"/>
    </source>
</evidence>
<reference evidence="2" key="1">
    <citation type="submission" date="2021-01" db="EMBL/GenBank/DDBJ databases">
        <authorList>
            <consortium name="Aspergillus chevalieri M1 genome sequencing consortium"/>
            <person name="Kazuki M."/>
            <person name="Futagami T."/>
        </authorList>
    </citation>
    <scope>NUCLEOTIDE SEQUENCE</scope>
    <source>
        <strain evidence="2">M1</strain>
    </source>
</reference>
<reference evidence="2" key="2">
    <citation type="submission" date="2021-02" db="EMBL/GenBank/DDBJ databases">
        <title>Aspergillus chevalieri M1 genome sequence.</title>
        <authorList>
            <person name="Kadooka C."/>
            <person name="Mori K."/>
            <person name="Futagami T."/>
        </authorList>
    </citation>
    <scope>NUCLEOTIDE SEQUENCE</scope>
    <source>
        <strain evidence="2">M1</strain>
    </source>
</reference>
<dbReference type="KEGG" id="ache:ACHE_10668S"/>
<dbReference type="GeneID" id="66977625"/>
<keyword evidence="1" id="KW-1133">Transmembrane helix</keyword>
<feature type="transmembrane region" description="Helical" evidence="1">
    <location>
        <begin position="38"/>
        <end position="56"/>
    </location>
</feature>
<sequence>MAQTYYRRPYSLLWFFAIQLTLMIIYIILLTLDKHPHLAFLTITTVSINSILGTLFDPETCYKTKTTLDDGTVVRVKKPFIGLKSHEDLVGLTGGYEVRVDGWRYEKALIRI</sequence>
<dbReference type="AlphaFoldDB" id="A0A7R7VED5"/>
<evidence type="ECO:0000313" key="2">
    <source>
        <dbReference type="EMBL" id="BCR83266.1"/>
    </source>
</evidence>
<keyword evidence="1" id="KW-0812">Transmembrane</keyword>
<feature type="transmembrane region" description="Helical" evidence="1">
    <location>
        <begin position="12"/>
        <end position="32"/>
    </location>
</feature>
<dbReference type="EMBL" id="AP024416">
    <property type="protein sequence ID" value="BCR83266.1"/>
    <property type="molecule type" value="Genomic_DNA"/>
</dbReference>
<proteinExistence type="predicted"/>
<name>A0A7R7VED5_ASPCH</name>
<dbReference type="RefSeq" id="XP_043131788.1">
    <property type="nucleotide sequence ID" value="XM_043281830.1"/>
</dbReference>
<organism evidence="2 3">
    <name type="scientific">Aspergillus chevalieri</name>
    <name type="common">Eurotium chevalieri</name>
    <dbReference type="NCBI Taxonomy" id="182096"/>
    <lineage>
        <taxon>Eukaryota</taxon>
        <taxon>Fungi</taxon>
        <taxon>Dikarya</taxon>
        <taxon>Ascomycota</taxon>
        <taxon>Pezizomycotina</taxon>
        <taxon>Eurotiomycetes</taxon>
        <taxon>Eurotiomycetidae</taxon>
        <taxon>Eurotiales</taxon>
        <taxon>Aspergillaceae</taxon>
        <taxon>Aspergillus</taxon>
        <taxon>Aspergillus subgen. Aspergillus</taxon>
    </lineage>
</organism>
<keyword evidence="1" id="KW-0472">Membrane</keyword>
<protein>
    <submittedName>
        <fullName evidence="2">Uncharacterized protein</fullName>
    </submittedName>
</protein>
<evidence type="ECO:0000256" key="1">
    <source>
        <dbReference type="SAM" id="Phobius"/>
    </source>
</evidence>
<accession>A0A7R7VED5</accession>
<dbReference type="Proteomes" id="UP000637239">
    <property type="component" value="Chromosome 1"/>
</dbReference>
<gene>
    <name evidence="2" type="ORF">ACHE_10668S</name>
</gene>
<keyword evidence="3" id="KW-1185">Reference proteome</keyword>